<evidence type="ECO:0000256" key="1">
    <source>
        <dbReference type="SAM" id="MobiDB-lite"/>
    </source>
</evidence>
<dbReference type="Proteomes" id="UP000075884">
    <property type="component" value="Unassembled WGS sequence"/>
</dbReference>
<reference evidence="3" key="1">
    <citation type="submission" date="2013-03" db="EMBL/GenBank/DDBJ databases">
        <title>The Genome Sequence of Anopheles dirus WRAIR2.</title>
        <authorList>
            <consortium name="The Broad Institute Genomics Platform"/>
            <person name="Neafsey D.E."/>
            <person name="Walton C."/>
            <person name="Walker B."/>
            <person name="Young S.K."/>
            <person name="Zeng Q."/>
            <person name="Gargeya S."/>
            <person name="Fitzgerald M."/>
            <person name="Haas B."/>
            <person name="Abouelleil A."/>
            <person name="Allen A.W."/>
            <person name="Alvarado L."/>
            <person name="Arachchi H.M."/>
            <person name="Berlin A.M."/>
            <person name="Chapman S.B."/>
            <person name="Gainer-Dewar J."/>
            <person name="Goldberg J."/>
            <person name="Griggs A."/>
            <person name="Gujja S."/>
            <person name="Hansen M."/>
            <person name="Howarth C."/>
            <person name="Imamovic A."/>
            <person name="Ireland A."/>
            <person name="Larimer J."/>
            <person name="McCowan C."/>
            <person name="Murphy C."/>
            <person name="Pearson M."/>
            <person name="Poon T.W."/>
            <person name="Priest M."/>
            <person name="Roberts A."/>
            <person name="Saif S."/>
            <person name="Shea T."/>
            <person name="Sisk P."/>
            <person name="Sykes S."/>
            <person name="Wortman J."/>
            <person name="Nusbaum C."/>
            <person name="Birren B."/>
        </authorList>
    </citation>
    <scope>NUCLEOTIDE SEQUENCE [LARGE SCALE GENOMIC DNA]</scope>
    <source>
        <strain evidence="3">WRAIR2</strain>
    </source>
</reference>
<accession>A0A182MZH5</accession>
<dbReference type="STRING" id="7168.A0A182MZH5"/>
<reference evidence="2" key="2">
    <citation type="submission" date="2020-05" db="UniProtKB">
        <authorList>
            <consortium name="EnsemblMetazoa"/>
        </authorList>
    </citation>
    <scope>IDENTIFICATION</scope>
    <source>
        <strain evidence="2">WRAIR2</strain>
    </source>
</reference>
<evidence type="ECO:0000313" key="3">
    <source>
        <dbReference type="Proteomes" id="UP000075884"/>
    </source>
</evidence>
<dbReference type="AlphaFoldDB" id="A0A182MZH5"/>
<evidence type="ECO:0000313" key="2">
    <source>
        <dbReference type="EnsemblMetazoa" id="ADIR000780-PA"/>
    </source>
</evidence>
<dbReference type="VEuPathDB" id="VectorBase:ADIR000780"/>
<keyword evidence="3" id="KW-1185">Reference proteome</keyword>
<organism evidence="2 3">
    <name type="scientific">Anopheles dirus</name>
    <dbReference type="NCBI Taxonomy" id="7168"/>
    <lineage>
        <taxon>Eukaryota</taxon>
        <taxon>Metazoa</taxon>
        <taxon>Ecdysozoa</taxon>
        <taxon>Arthropoda</taxon>
        <taxon>Hexapoda</taxon>
        <taxon>Insecta</taxon>
        <taxon>Pterygota</taxon>
        <taxon>Neoptera</taxon>
        <taxon>Endopterygota</taxon>
        <taxon>Diptera</taxon>
        <taxon>Nematocera</taxon>
        <taxon>Culicoidea</taxon>
        <taxon>Culicidae</taxon>
        <taxon>Anophelinae</taxon>
        <taxon>Anopheles</taxon>
    </lineage>
</organism>
<protein>
    <submittedName>
        <fullName evidence="2">Uncharacterized protein</fullName>
    </submittedName>
</protein>
<name>A0A182MZH5_9DIPT</name>
<feature type="region of interest" description="Disordered" evidence="1">
    <location>
        <begin position="181"/>
        <end position="200"/>
    </location>
</feature>
<sequence>RHRRKDRTERAAPTIQKYLQGSIGGLSASNSTPVPITNENFYQPCVGGPSGKIGPPVCCRKDEILFHASPIPNPGCYTDDDPDGIEVYKEQHQQQASEVQYRSGELCAQLATSVGGLERHSPTVSYGKSYGDVDSGISSSSTSGTSYSSSILYRSITNYQQQQQHPHTSVKEQLNIFGGCHQQQQQHQSRAKPNLFHFRS</sequence>
<dbReference type="EnsemblMetazoa" id="ADIR000780-RA">
    <property type="protein sequence ID" value="ADIR000780-PA"/>
    <property type="gene ID" value="ADIR000780"/>
</dbReference>
<proteinExistence type="predicted"/>